<evidence type="ECO:0000256" key="1">
    <source>
        <dbReference type="SAM" id="SignalP"/>
    </source>
</evidence>
<accession>A0AAV6XCP6</accession>
<evidence type="ECO:0000313" key="2">
    <source>
        <dbReference type="EMBL" id="KAG8378402.1"/>
    </source>
</evidence>
<comment type="caution">
    <text evidence="2">The sequence shown here is derived from an EMBL/GenBank/DDBJ whole genome shotgun (WGS) entry which is preliminary data.</text>
</comment>
<dbReference type="AlphaFoldDB" id="A0AAV6XCP6"/>
<sequence length="70" mass="7437">MKFLAIFLISLLFIQAIVEASDAAHSLSQEDAGGSFESLATKMVQCAADAVLRQKGCAAEHVRSIVAENL</sequence>
<reference evidence="2" key="1">
    <citation type="submission" date="2019-10" db="EMBL/GenBank/DDBJ databases">
        <authorList>
            <person name="Zhang R."/>
            <person name="Pan Y."/>
            <person name="Wang J."/>
            <person name="Ma R."/>
            <person name="Yu S."/>
        </authorList>
    </citation>
    <scope>NUCLEOTIDE SEQUENCE</scope>
    <source>
        <strain evidence="2">LA-IB0</strain>
        <tissue evidence="2">Leaf</tissue>
    </source>
</reference>
<organism evidence="2 3">
    <name type="scientific">Buddleja alternifolia</name>
    <dbReference type="NCBI Taxonomy" id="168488"/>
    <lineage>
        <taxon>Eukaryota</taxon>
        <taxon>Viridiplantae</taxon>
        <taxon>Streptophyta</taxon>
        <taxon>Embryophyta</taxon>
        <taxon>Tracheophyta</taxon>
        <taxon>Spermatophyta</taxon>
        <taxon>Magnoliopsida</taxon>
        <taxon>eudicotyledons</taxon>
        <taxon>Gunneridae</taxon>
        <taxon>Pentapetalae</taxon>
        <taxon>asterids</taxon>
        <taxon>lamiids</taxon>
        <taxon>Lamiales</taxon>
        <taxon>Scrophulariaceae</taxon>
        <taxon>Buddlejeae</taxon>
        <taxon>Buddleja</taxon>
    </lineage>
</organism>
<protein>
    <submittedName>
        <fullName evidence="2">Uncharacterized protein</fullName>
    </submittedName>
</protein>
<evidence type="ECO:0000313" key="3">
    <source>
        <dbReference type="Proteomes" id="UP000826271"/>
    </source>
</evidence>
<keyword evidence="1" id="KW-0732">Signal</keyword>
<name>A0AAV6XCP6_9LAMI</name>
<dbReference type="EMBL" id="WHWC01000008">
    <property type="protein sequence ID" value="KAG8378402.1"/>
    <property type="molecule type" value="Genomic_DNA"/>
</dbReference>
<proteinExistence type="predicted"/>
<gene>
    <name evidence="2" type="ORF">BUALT_Bualt08G0133700</name>
</gene>
<keyword evidence="3" id="KW-1185">Reference proteome</keyword>
<feature type="signal peptide" evidence="1">
    <location>
        <begin position="1"/>
        <end position="20"/>
    </location>
</feature>
<dbReference type="Proteomes" id="UP000826271">
    <property type="component" value="Unassembled WGS sequence"/>
</dbReference>
<feature type="chain" id="PRO_5043709041" evidence="1">
    <location>
        <begin position="21"/>
        <end position="70"/>
    </location>
</feature>